<evidence type="ECO:0000256" key="1">
    <source>
        <dbReference type="SAM" id="MobiDB-lite"/>
    </source>
</evidence>
<evidence type="ECO:0000313" key="3">
    <source>
        <dbReference type="Proteomes" id="UP000321749"/>
    </source>
</evidence>
<protein>
    <submittedName>
        <fullName evidence="2">Uncharacterized protein</fullName>
    </submittedName>
</protein>
<sequence>MTAVATAGSAVPGGCGGALEHAVSSSTAATAATPRTRMAAILRGATPRIRPGPVTRRIRYAGRPRASAPDP</sequence>
<name>A0AA87USF4_9MICO</name>
<dbReference type="Proteomes" id="UP000321749">
    <property type="component" value="Unassembled WGS sequence"/>
</dbReference>
<reference evidence="2 3" key="1">
    <citation type="submission" date="2019-07" db="EMBL/GenBank/DDBJ databases">
        <title>Whole genome shotgun sequence of Agrococcus baldri NBRC 103055.</title>
        <authorList>
            <person name="Hosoyama A."/>
            <person name="Uohara A."/>
            <person name="Ohji S."/>
            <person name="Ichikawa N."/>
        </authorList>
    </citation>
    <scope>NUCLEOTIDE SEQUENCE [LARGE SCALE GENOMIC DNA]</scope>
    <source>
        <strain evidence="2 3">NBRC 103055</strain>
    </source>
</reference>
<feature type="region of interest" description="Disordered" evidence="1">
    <location>
        <begin position="48"/>
        <end position="71"/>
    </location>
</feature>
<evidence type="ECO:0000313" key="2">
    <source>
        <dbReference type="EMBL" id="GEK80340.1"/>
    </source>
</evidence>
<organism evidence="2 3">
    <name type="scientific">Agrococcus baldri</name>
    <dbReference type="NCBI Taxonomy" id="153730"/>
    <lineage>
        <taxon>Bacteria</taxon>
        <taxon>Bacillati</taxon>
        <taxon>Actinomycetota</taxon>
        <taxon>Actinomycetes</taxon>
        <taxon>Micrococcales</taxon>
        <taxon>Microbacteriaceae</taxon>
        <taxon>Agrococcus</taxon>
    </lineage>
</organism>
<dbReference type="EMBL" id="BJUU01000009">
    <property type="protein sequence ID" value="GEK80340.1"/>
    <property type="molecule type" value="Genomic_DNA"/>
</dbReference>
<keyword evidence="3" id="KW-1185">Reference proteome</keyword>
<accession>A0AA87USF4</accession>
<comment type="caution">
    <text evidence="2">The sequence shown here is derived from an EMBL/GenBank/DDBJ whole genome shotgun (WGS) entry which is preliminary data.</text>
</comment>
<gene>
    <name evidence="2" type="ORF">ABA31_16910</name>
</gene>
<dbReference type="AlphaFoldDB" id="A0AA87USF4"/>
<proteinExistence type="predicted"/>